<protein>
    <submittedName>
        <fullName evidence="1">Uncharacterized protein</fullName>
    </submittedName>
</protein>
<reference evidence="1" key="1">
    <citation type="submission" date="2020-08" db="EMBL/GenBank/DDBJ databases">
        <title>Multicomponent nature underlies the extraordinary mechanical properties of spider dragline silk.</title>
        <authorList>
            <person name="Kono N."/>
            <person name="Nakamura H."/>
            <person name="Mori M."/>
            <person name="Yoshida Y."/>
            <person name="Ohtoshi R."/>
            <person name="Malay A.D."/>
            <person name="Moran D.A.P."/>
            <person name="Tomita M."/>
            <person name="Numata K."/>
            <person name="Arakawa K."/>
        </authorList>
    </citation>
    <scope>NUCLEOTIDE SEQUENCE</scope>
</reference>
<accession>A0A8X6WW96</accession>
<evidence type="ECO:0000313" key="2">
    <source>
        <dbReference type="Proteomes" id="UP000886998"/>
    </source>
</evidence>
<name>A0A8X6WW96_9ARAC</name>
<evidence type="ECO:0000313" key="1">
    <source>
        <dbReference type="EMBL" id="GFY41742.1"/>
    </source>
</evidence>
<comment type="caution">
    <text evidence="1">The sequence shown here is derived from an EMBL/GenBank/DDBJ whole genome shotgun (WGS) entry which is preliminary data.</text>
</comment>
<dbReference type="Proteomes" id="UP000886998">
    <property type="component" value="Unassembled WGS sequence"/>
</dbReference>
<organism evidence="1 2">
    <name type="scientific">Trichonephila inaurata madagascariensis</name>
    <dbReference type="NCBI Taxonomy" id="2747483"/>
    <lineage>
        <taxon>Eukaryota</taxon>
        <taxon>Metazoa</taxon>
        <taxon>Ecdysozoa</taxon>
        <taxon>Arthropoda</taxon>
        <taxon>Chelicerata</taxon>
        <taxon>Arachnida</taxon>
        <taxon>Araneae</taxon>
        <taxon>Araneomorphae</taxon>
        <taxon>Entelegynae</taxon>
        <taxon>Araneoidea</taxon>
        <taxon>Nephilidae</taxon>
        <taxon>Trichonephila</taxon>
        <taxon>Trichonephila inaurata</taxon>
    </lineage>
</organism>
<dbReference type="AlphaFoldDB" id="A0A8X6WW96"/>
<dbReference type="EMBL" id="BMAV01002658">
    <property type="protein sequence ID" value="GFY41742.1"/>
    <property type="molecule type" value="Genomic_DNA"/>
</dbReference>
<proteinExistence type="predicted"/>
<gene>
    <name evidence="1" type="ORF">TNIN_314261</name>
</gene>
<keyword evidence="2" id="KW-1185">Reference proteome</keyword>
<sequence length="114" mass="13396">MVKRMDRSERYTYCFDDKSNRHGYALPHYTNLQCMKRLASAFQDYLNTPFERSTFSCLIVCNCIRALLCFMSTQSIYCSVCCKSSFFDYSIMIFTPNGDFNAVCIEVNDMLFRQ</sequence>